<organism evidence="1 2">
    <name type="scientific">Lujinxingia litoralis</name>
    <dbReference type="NCBI Taxonomy" id="2211119"/>
    <lineage>
        <taxon>Bacteria</taxon>
        <taxon>Deltaproteobacteria</taxon>
        <taxon>Bradymonadales</taxon>
        <taxon>Lujinxingiaceae</taxon>
        <taxon>Lujinxingia</taxon>
    </lineage>
</organism>
<reference evidence="1 2" key="1">
    <citation type="submission" date="2018-05" db="EMBL/GenBank/DDBJ databases">
        <title>Lujinxingia marina gen. nov. sp. nov., a new facultative anaerobic member of the class Deltaproteobacteria, and proposal of Lujinxingaceae fam. nov.</title>
        <authorList>
            <person name="Li C.-M."/>
        </authorList>
    </citation>
    <scope>NUCLEOTIDE SEQUENCE [LARGE SCALE GENOMIC DNA]</scope>
    <source>
        <strain evidence="1 2">B210</strain>
    </source>
</reference>
<protein>
    <submittedName>
        <fullName evidence="1">Uncharacterized protein</fullName>
    </submittedName>
</protein>
<name>A0A328C6L7_9DELT</name>
<accession>A0A328C6L7</accession>
<dbReference type="OrthoDB" id="5509711at2"/>
<dbReference type="EMBL" id="QHKO01000003">
    <property type="protein sequence ID" value="RAL22896.1"/>
    <property type="molecule type" value="Genomic_DNA"/>
</dbReference>
<dbReference type="RefSeq" id="WP_111729424.1">
    <property type="nucleotide sequence ID" value="NZ_QHKO01000003.1"/>
</dbReference>
<keyword evidence="2" id="KW-1185">Reference proteome</keyword>
<evidence type="ECO:0000313" key="2">
    <source>
        <dbReference type="Proteomes" id="UP000249169"/>
    </source>
</evidence>
<comment type="caution">
    <text evidence="1">The sequence shown here is derived from an EMBL/GenBank/DDBJ whole genome shotgun (WGS) entry which is preliminary data.</text>
</comment>
<sequence length="199" mass="22415">MTPVNELLAMVRTSPIDTDALARGLDAANHDTRLAFVRSLTPLLQRRLFDACSRPVTTRDIVPEGVAPLAEVICEGRNTLPVFRNFQKRFCLPSAEHTPDNRRVLWGYNHQTFSGITGPGYFVAYDDDRHGELVIDYRELPPERPGSWPAILDNRARLGRFVYAGMVDRLRGVSTHVTIGRAFKANPMNAWFALVRVDP</sequence>
<dbReference type="Proteomes" id="UP000249169">
    <property type="component" value="Unassembled WGS sequence"/>
</dbReference>
<gene>
    <name evidence="1" type="ORF">DL240_08360</name>
</gene>
<evidence type="ECO:0000313" key="1">
    <source>
        <dbReference type="EMBL" id="RAL22896.1"/>
    </source>
</evidence>
<proteinExistence type="predicted"/>
<dbReference type="AlphaFoldDB" id="A0A328C6L7"/>